<comment type="caution">
    <text evidence="6">The sequence shown here is derived from an EMBL/GenBank/DDBJ whole genome shotgun (WGS) entry which is preliminary data.</text>
</comment>
<evidence type="ECO:0000259" key="5">
    <source>
        <dbReference type="PROSITE" id="PS50109"/>
    </source>
</evidence>
<dbReference type="SMART" id="SM00387">
    <property type="entry name" value="HATPase_c"/>
    <property type="match status" value="1"/>
</dbReference>
<dbReference type="SUPFAM" id="SSF55874">
    <property type="entry name" value="ATPase domain of HSP90 chaperone/DNA topoisomerase II/histidine kinase"/>
    <property type="match status" value="1"/>
</dbReference>
<dbReference type="EMBL" id="JAMZEL010000006">
    <property type="protein sequence ID" value="MCP1383938.1"/>
    <property type="molecule type" value="Genomic_DNA"/>
</dbReference>
<dbReference type="CDD" id="cd00082">
    <property type="entry name" value="HisKA"/>
    <property type="match status" value="1"/>
</dbReference>
<keyword evidence="4" id="KW-0812">Transmembrane</keyword>
<keyword evidence="7" id="KW-1185">Reference proteome</keyword>
<feature type="transmembrane region" description="Helical" evidence="4">
    <location>
        <begin position="305"/>
        <end position="321"/>
    </location>
</feature>
<dbReference type="PROSITE" id="PS50109">
    <property type="entry name" value="HIS_KIN"/>
    <property type="match status" value="1"/>
</dbReference>
<organism evidence="6 7">
    <name type="scientific">Runella salmonicolor</name>
    <dbReference type="NCBI Taxonomy" id="2950278"/>
    <lineage>
        <taxon>Bacteria</taxon>
        <taxon>Pseudomonadati</taxon>
        <taxon>Bacteroidota</taxon>
        <taxon>Cytophagia</taxon>
        <taxon>Cytophagales</taxon>
        <taxon>Spirosomataceae</taxon>
        <taxon>Runella</taxon>
    </lineage>
</organism>
<feature type="transmembrane region" description="Helical" evidence="4">
    <location>
        <begin position="256"/>
        <end position="272"/>
    </location>
</feature>
<feature type="transmembrane region" description="Helical" evidence="4">
    <location>
        <begin position="184"/>
        <end position="206"/>
    </location>
</feature>
<evidence type="ECO:0000256" key="3">
    <source>
        <dbReference type="ARBA" id="ARBA00022553"/>
    </source>
</evidence>
<dbReference type="Pfam" id="PF00512">
    <property type="entry name" value="HisKA"/>
    <property type="match status" value="1"/>
</dbReference>
<feature type="transmembrane region" description="Helical" evidence="4">
    <location>
        <begin position="218"/>
        <end position="236"/>
    </location>
</feature>
<dbReference type="Gene3D" id="3.30.565.10">
    <property type="entry name" value="Histidine kinase-like ATPase, C-terminal domain"/>
    <property type="match status" value="1"/>
</dbReference>
<dbReference type="SUPFAM" id="SSF47384">
    <property type="entry name" value="Homodimeric domain of signal transducing histidine kinase"/>
    <property type="match status" value="1"/>
</dbReference>
<feature type="transmembrane region" description="Helical" evidence="4">
    <location>
        <begin position="368"/>
        <end position="395"/>
    </location>
</feature>
<evidence type="ECO:0000313" key="7">
    <source>
        <dbReference type="Proteomes" id="UP001204772"/>
    </source>
</evidence>
<dbReference type="InterPro" id="IPR004358">
    <property type="entry name" value="Sig_transdc_His_kin-like_C"/>
</dbReference>
<sequence>MKRLLCLCFFLLPYLGQCQKTGITIQTGQLFFKDDHWKFMAGDSSAWANPSYDDRHWKRANSSLRDNKALWNAKKGWFRLKFNLSKKSLKTDYSLIIKQFGHSELYLDGKLVATTNTSDPQDSASQLRLMQIPFTVKDTNTHVMALRYSFRSSPHYYASTDEDAFKLWLEPSHQSMLNQLVNTAWNAGVGGMLTGLFGILSLLHFLFFRANSNQKVHLILAFATFGFTVLFALSIIDGFTGTLTQKSLLDVGQTLSIHLAFGLLLTAVYTFLKRQHGWFFYFIITSLVVSFGYQCFIGPLPNGQFFIPFFLVLIDYIRVSWLGKRQGGADNKLPWNSLRFSFFALLLLILSGIIMGIVQSLTGLGDNAFILAFVLLIFVFSVVLSIPIGLSLSLVQDYTHTYKSMRLHLEEVQKLSAKTLAQEQEKQHILATQNETLERQVMERTAELNQSLETLKATQAQLIQKEKMASLGELTAGVAHEIQNPLNFVNNFSEVSVDLLDELQEEREKAAEKQDPELEQEILADLRQNLQKITHHGQRASSIVRSMLAHSRTSSGQMEPTNLNALADEYLRLAYHGQRATHPTFNCQLITDFSTDIPTLNLAAQDIGRVLLNLFGNAFYALHQKQQLVAEAYEPTIWVSTTLKDLKTVEIRIRDNGLGIPQAIIQKVFQPFFTTKPTGEGTGLGLSLSYDIVTKGHQGTLDVTSTEGEGTEFVITLPVIGQ</sequence>
<feature type="domain" description="Histidine kinase" evidence="5">
    <location>
        <begin position="477"/>
        <end position="721"/>
    </location>
</feature>
<protein>
    <recommendedName>
        <fullName evidence="2">histidine kinase</fullName>
        <ecNumber evidence="2">2.7.13.3</ecNumber>
    </recommendedName>
</protein>
<reference evidence="6 7" key="1">
    <citation type="submission" date="2022-06" db="EMBL/GenBank/DDBJ databases">
        <title>Runella sp. S5 genome sequencing.</title>
        <authorList>
            <person name="Park S."/>
        </authorList>
    </citation>
    <scope>NUCLEOTIDE SEQUENCE [LARGE SCALE GENOMIC DNA]</scope>
    <source>
        <strain evidence="6 7">S5</strain>
    </source>
</reference>
<dbReference type="PANTHER" id="PTHR43065:SF42">
    <property type="entry name" value="TWO-COMPONENT SENSOR PPRA"/>
    <property type="match status" value="1"/>
</dbReference>
<keyword evidence="4" id="KW-1133">Transmembrane helix</keyword>
<dbReference type="InterPro" id="IPR003594">
    <property type="entry name" value="HATPase_dom"/>
</dbReference>
<dbReference type="Pfam" id="PF02518">
    <property type="entry name" value="HATPase_c"/>
    <property type="match status" value="1"/>
</dbReference>
<evidence type="ECO:0000256" key="4">
    <source>
        <dbReference type="SAM" id="Phobius"/>
    </source>
</evidence>
<proteinExistence type="predicted"/>
<dbReference type="GO" id="GO:0005524">
    <property type="term" value="F:ATP binding"/>
    <property type="evidence" value="ECO:0007669"/>
    <property type="project" value="UniProtKB-KW"/>
</dbReference>
<dbReference type="InterPro" id="IPR036890">
    <property type="entry name" value="HATPase_C_sf"/>
</dbReference>
<evidence type="ECO:0000256" key="1">
    <source>
        <dbReference type="ARBA" id="ARBA00000085"/>
    </source>
</evidence>
<dbReference type="InterPro" id="IPR003661">
    <property type="entry name" value="HisK_dim/P_dom"/>
</dbReference>
<accession>A0ABT1FT62</accession>
<keyword evidence="4" id="KW-0472">Membrane</keyword>
<dbReference type="RefSeq" id="WP_253529136.1">
    <property type="nucleotide sequence ID" value="NZ_JAMZEL010000006.1"/>
</dbReference>
<feature type="transmembrane region" description="Helical" evidence="4">
    <location>
        <begin position="342"/>
        <end position="362"/>
    </location>
</feature>
<keyword evidence="6" id="KW-0547">Nucleotide-binding</keyword>
<dbReference type="EC" id="2.7.13.3" evidence="2"/>
<name>A0ABT1FT62_9BACT</name>
<evidence type="ECO:0000256" key="2">
    <source>
        <dbReference type="ARBA" id="ARBA00012438"/>
    </source>
</evidence>
<evidence type="ECO:0000313" key="6">
    <source>
        <dbReference type="EMBL" id="MCP1383938.1"/>
    </source>
</evidence>
<dbReference type="InterPro" id="IPR008979">
    <property type="entry name" value="Galactose-bd-like_sf"/>
</dbReference>
<dbReference type="InterPro" id="IPR005467">
    <property type="entry name" value="His_kinase_dom"/>
</dbReference>
<feature type="transmembrane region" description="Helical" evidence="4">
    <location>
        <begin position="279"/>
        <end position="299"/>
    </location>
</feature>
<keyword evidence="6" id="KW-0067">ATP-binding</keyword>
<dbReference type="PRINTS" id="PR00344">
    <property type="entry name" value="BCTRLSENSOR"/>
</dbReference>
<dbReference type="Proteomes" id="UP001204772">
    <property type="component" value="Unassembled WGS sequence"/>
</dbReference>
<dbReference type="SUPFAM" id="SSF49785">
    <property type="entry name" value="Galactose-binding domain-like"/>
    <property type="match status" value="1"/>
</dbReference>
<dbReference type="SMART" id="SM00388">
    <property type="entry name" value="HisKA"/>
    <property type="match status" value="1"/>
</dbReference>
<dbReference type="Gene3D" id="1.10.287.130">
    <property type="match status" value="1"/>
</dbReference>
<gene>
    <name evidence="6" type="ORF">NCI00_15940</name>
</gene>
<dbReference type="PANTHER" id="PTHR43065">
    <property type="entry name" value="SENSOR HISTIDINE KINASE"/>
    <property type="match status" value="1"/>
</dbReference>
<keyword evidence="3" id="KW-0597">Phosphoprotein</keyword>
<comment type="catalytic activity">
    <reaction evidence="1">
        <text>ATP + protein L-histidine = ADP + protein N-phospho-L-histidine.</text>
        <dbReference type="EC" id="2.7.13.3"/>
    </reaction>
</comment>
<dbReference type="InterPro" id="IPR036097">
    <property type="entry name" value="HisK_dim/P_sf"/>
</dbReference>
<dbReference type="Gene3D" id="2.60.120.260">
    <property type="entry name" value="Galactose-binding domain-like"/>
    <property type="match status" value="1"/>
</dbReference>